<gene>
    <name evidence="1" type="primary">cas7e</name>
    <name evidence="1" type="ORF">GBM95_10230</name>
</gene>
<dbReference type="InterPro" id="IPR010148">
    <property type="entry name" value="CRISPR-assoc_prot_CT1975"/>
</dbReference>
<name>A0A6I1EHZ3_9BURK</name>
<reference evidence="1 2" key="1">
    <citation type="submission" date="2019-10" db="EMBL/GenBank/DDBJ databases">
        <title>Genome diversity of Sutterella seckii.</title>
        <authorList>
            <person name="Chaplin A.V."/>
            <person name="Sokolova S.R."/>
            <person name="Mosin K.A."/>
            <person name="Ivanova E.L."/>
            <person name="Kochetkova T.O."/>
            <person name="Goltsov A.Y."/>
            <person name="Trofimov D.Y."/>
            <person name="Efimov B.A."/>
        </authorList>
    </citation>
    <scope>NUCLEOTIDE SEQUENCE [LARGE SCALE GENOMIC DNA]</scope>
    <source>
        <strain evidence="1 2">ASD393</strain>
    </source>
</reference>
<dbReference type="AlphaFoldDB" id="A0A6I1EHZ3"/>
<evidence type="ECO:0000313" key="1">
    <source>
        <dbReference type="EMBL" id="KAB7654506.1"/>
    </source>
</evidence>
<protein>
    <submittedName>
        <fullName evidence="1">Type I-E CRISPR-associated protein Cas7/Cse4/CasC</fullName>
    </submittedName>
</protein>
<dbReference type="EMBL" id="WEHX01000100">
    <property type="protein sequence ID" value="KAB7654506.1"/>
    <property type="molecule type" value="Genomic_DNA"/>
</dbReference>
<dbReference type="OrthoDB" id="5291250at2"/>
<accession>A0A6I1EHZ3</accession>
<dbReference type="NCBIfam" id="TIGR01869">
    <property type="entry name" value="casC_Cse4"/>
    <property type="match status" value="1"/>
</dbReference>
<dbReference type="Proteomes" id="UP000430564">
    <property type="component" value="Unassembled WGS sequence"/>
</dbReference>
<evidence type="ECO:0000313" key="2">
    <source>
        <dbReference type="Proteomes" id="UP000430564"/>
    </source>
</evidence>
<sequence length="348" mass="38416">MMKKLPIIEFHILQSFPVSCLNRDDLGSPKSAIIGGVERARVSSQCWKRAVRMALHESGVRLGIRTKKVKEEMVKAISLLSENPDAAEKCAEAIAKCLSDDSLLFLSDLEYQTLADYAQSKKFEAGDVKDKEVYKLLKKAKISAYDGLDIALFGRMVAKATTMNVEASVAFSHAISTHSSSTEVDFFTALDDLTDHETATGAGHMGTLEFNSATYYRYVSLNLKQLADTLGIDDPKDLREPVAAFIKALYLAVPSARQATMSATNSWDYAKVYLRTGQRQQCTFERPVRAPREGGYLAPSIEALKSELDKKEMQAGSLFGKIAAFEFGGDEKMTIDELIEKVQSHLGE</sequence>
<dbReference type="Pfam" id="PF09344">
    <property type="entry name" value="Cas_CT1975"/>
    <property type="match status" value="1"/>
</dbReference>
<comment type="caution">
    <text evidence="1">The sequence shown here is derived from an EMBL/GenBank/DDBJ whole genome shotgun (WGS) entry which is preliminary data.</text>
</comment>
<organism evidence="1 2">
    <name type="scientific">Sutterella seckii</name>
    <dbReference type="NCBI Taxonomy" id="1944635"/>
    <lineage>
        <taxon>Bacteria</taxon>
        <taxon>Pseudomonadati</taxon>
        <taxon>Pseudomonadota</taxon>
        <taxon>Betaproteobacteria</taxon>
        <taxon>Burkholderiales</taxon>
        <taxon>Sutterellaceae</taxon>
        <taxon>Sutterella</taxon>
    </lineage>
</organism>
<dbReference type="RefSeq" id="WP_152159007.1">
    <property type="nucleotide sequence ID" value="NZ_WEHX01000100.1"/>
</dbReference>
<proteinExistence type="predicted"/>